<comment type="caution">
    <text evidence="3">The sequence shown here is derived from an EMBL/GenBank/DDBJ whole genome shotgun (WGS) entry which is preliminary data.</text>
</comment>
<sequence>MLLLSLLFAFHIDELRTESLENEEWEIITTPSMPLRMNVEFHGMPTQPIISSNESLRIDMKTHLVFKIVFNPIACHRNDTQHVVRIPIFSKKQSQVDIRENSFLFFSYPSRGESYFENDWQAYRNYRMQITQSPYHTFYRNVNVTAFSHTIIVKLDDERVCFSFVPLDQKNVTMCLDRLLSDGRADSFMLFNSAQHTCPFLVTAGNMNLLRKGSEKSKKEVPGGKVSQELVSAVTISSVLVIGFTIGINIYLKHIWSAPEPQKK</sequence>
<evidence type="ECO:0000313" key="4">
    <source>
        <dbReference type="Proteomes" id="UP000835052"/>
    </source>
</evidence>
<accession>A0A8S1H008</accession>
<gene>
    <name evidence="3" type="ORF">CAUJ_LOCUS3947</name>
</gene>
<evidence type="ECO:0000256" key="1">
    <source>
        <dbReference type="SAM" id="Phobius"/>
    </source>
</evidence>
<keyword evidence="4" id="KW-1185">Reference proteome</keyword>
<dbReference type="EMBL" id="CAJGYM010000007">
    <property type="protein sequence ID" value="CAD6188028.1"/>
    <property type="molecule type" value="Genomic_DNA"/>
</dbReference>
<organism evidence="3 4">
    <name type="scientific">Caenorhabditis auriculariae</name>
    <dbReference type="NCBI Taxonomy" id="2777116"/>
    <lineage>
        <taxon>Eukaryota</taxon>
        <taxon>Metazoa</taxon>
        <taxon>Ecdysozoa</taxon>
        <taxon>Nematoda</taxon>
        <taxon>Chromadorea</taxon>
        <taxon>Rhabditida</taxon>
        <taxon>Rhabditina</taxon>
        <taxon>Rhabditomorpha</taxon>
        <taxon>Rhabditoidea</taxon>
        <taxon>Rhabditidae</taxon>
        <taxon>Peloderinae</taxon>
        <taxon>Caenorhabditis</taxon>
    </lineage>
</organism>
<evidence type="ECO:0000313" key="3">
    <source>
        <dbReference type="EMBL" id="CAD6188028.1"/>
    </source>
</evidence>
<keyword evidence="1" id="KW-0812">Transmembrane</keyword>
<feature type="signal peptide" evidence="2">
    <location>
        <begin position="1"/>
        <end position="17"/>
    </location>
</feature>
<protein>
    <submittedName>
        <fullName evidence="3">Uncharacterized protein</fullName>
    </submittedName>
</protein>
<keyword evidence="1" id="KW-0472">Membrane</keyword>
<keyword evidence="2" id="KW-0732">Signal</keyword>
<name>A0A8S1H008_9PELO</name>
<dbReference type="Proteomes" id="UP000835052">
    <property type="component" value="Unassembled WGS sequence"/>
</dbReference>
<dbReference type="AlphaFoldDB" id="A0A8S1H008"/>
<keyword evidence="1" id="KW-1133">Transmembrane helix</keyword>
<reference evidence="3" key="1">
    <citation type="submission" date="2020-10" db="EMBL/GenBank/DDBJ databases">
        <authorList>
            <person name="Kikuchi T."/>
        </authorList>
    </citation>
    <scope>NUCLEOTIDE SEQUENCE</scope>
    <source>
        <strain evidence="3">NKZ352</strain>
    </source>
</reference>
<proteinExistence type="predicted"/>
<feature type="chain" id="PRO_5035825334" evidence="2">
    <location>
        <begin position="18"/>
        <end position="264"/>
    </location>
</feature>
<feature type="transmembrane region" description="Helical" evidence="1">
    <location>
        <begin position="230"/>
        <end position="252"/>
    </location>
</feature>
<evidence type="ECO:0000256" key="2">
    <source>
        <dbReference type="SAM" id="SignalP"/>
    </source>
</evidence>